<name>A0ACC2EJ21_DIPCM</name>
<evidence type="ECO:0000313" key="1">
    <source>
        <dbReference type="EMBL" id="KAJ7566493.1"/>
    </source>
</evidence>
<sequence length="971" mass="107801">MERDDEEFEQLLGEIPRATSAPPHLEEFQRVSGSQLANNMIESGRNGSSPKLIADIRSDEHYDNFYRSYSGVKNRAPHLDNGSIYPDLPSLSPKLPVSKLSSFHSGLALESPRSSVQRLRPLLEMQQNQEARQQGHEQVQQLEISNHQGDLPDSDLLGDSILTNQLFGDGHTLSSAFGVLNIKDHRQSIHNNGVQKGKGDERVVNGIVHHELINDAIESERISGIADRYSHLDSFASASACFGSVAGGDIDSLIIKPESLDILAINSSPVQSLKQGVFTGPQHLTSDLSLQAIENMLRRGSPVQQAFSAGYSSEVDDLVTGFAYYQKQLHQVDAFSATAAAMQAAPFPPNGSCHITELYPSSLQQQISHDVEISNLQAQQRFQQAATLQQSQQLQVLRQIQERAVNRQQMQQQLYTQHQKQLQEQQLHARLYGQSQPELGAFVSNTSQGFLLERGHQAEPSTLGFSTGQHPLLHNNQQHLGSIKDMGWIEQQPQETTLSFLDYAHSSQFGKICHLNAQGSCSRGSGCTFLHPPLQAGVYFGGSKDSRMSTPFLGEGKSMLYGDKHLLRRSSRGTNVTAAVTATVSGMRKKGPANGHSKLLENVNGDQISGTFSIKMLDHMSQDFSELPLQRNVTTACSIHNQQQQFKYTSLQEVEGRIFAIAKDQHGCRFLQRKFDEGDPEEMQKIFLEIIDHIIELMTDPFGNYLIQKLLEVCDEAQHMKILHAVTVKGELIAISLNMHGTRAVQKLIETLKSPDQITLVISALRQGVVTLIKDLNGNHVVQRCLQRLNNDDNEFIFDAAASNCVEIATHRHGCCVLQRCVDFALGTQHQRLVAEVAANALVLSQDQYGNYVVQYILDLGIPWASMEVMIRLEGNYALLSMQKFSSNVVEKCLKQAGDEYRTRIVNELMSSSVLGQLLQDPYANYVVQCALTVTKGALHANLIEAIRPHSPTLRSSPFGKRILSRTNLKR</sequence>
<reference evidence="2" key="1">
    <citation type="journal article" date="2024" name="Proc. Natl. Acad. Sci. U.S.A.">
        <title>Extraordinary preservation of gene collinearity over three hundred million years revealed in homosporous lycophytes.</title>
        <authorList>
            <person name="Li C."/>
            <person name="Wickell D."/>
            <person name="Kuo L.Y."/>
            <person name="Chen X."/>
            <person name="Nie B."/>
            <person name="Liao X."/>
            <person name="Peng D."/>
            <person name="Ji J."/>
            <person name="Jenkins J."/>
            <person name="Williams M."/>
            <person name="Shu S."/>
            <person name="Plott C."/>
            <person name="Barry K."/>
            <person name="Rajasekar S."/>
            <person name="Grimwood J."/>
            <person name="Han X."/>
            <person name="Sun S."/>
            <person name="Hou Z."/>
            <person name="He W."/>
            <person name="Dai G."/>
            <person name="Sun C."/>
            <person name="Schmutz J."/>
            <person name="Leebens-Mack J.H."/>
            <person name="Li F.W."/>
            <person name="Wang L."/>
        </authorList>
    </citation>
    <scope>NUCLEOTIDE SEQUENCE [LARGE SCALE GENOMIC DNA]</scope>
    <source>
        <strain evidence="2">cv. PW_Plant_1</strain>
    </source>
</reference>
<proteinExistence type="predicted"/>
<keyword evidence="2" id="KW-1185">Reference proteome</keyword>
<dbReference type="EMBL" id="CM055093">
    <property type="protein sequence ID" value="KAJ7566493.1"/>
    <property type="molecule type" value="Genomic_DNA"/>
</dbReference>
<dbReference type="Proteomes" id="UP001162992">
    <property type="component" value="Chromosome 2"/>
</dbReference>
<evidence type="ECO:0000313" key="2">
    <source>
        <dbReference type="Proteomes" id="UP001162992"/>
    </source>
</evidence>
<comment type="caution">
    <text evidence="1">The sequence shown here is derived from an EMBL/GenBank/DDBJ whole genome shotgun (WGS) entry which is preliminary data.</text>
</comment>
<gene>
    <name evidence="1" type="ORF">O6H91_02G106000</name>
</gene>
<organism evidence="1 2">
    <name type="scientific">Diphasiastrum complanatum</name>
    <name type="common">Issler's clubmoss</name>
    <name type="synonym">Lycopodium complanatum</name>
    <dbReference type="NCBI Taxonomy" id="34168"/>
    <lineage>
        <taxon>Eukaryota</taxon>
        <taxon>Viridiplantae</taxon>
        <taxon>Streptophyta</taxon>
        <taxon>Embryophyta</taxon>
        <taxon>Tracheophyta</taxon>
        <taxon>Lycopodiopsida</taxon>
        <taxon>Lycopodiales</taxon>
        <taxon>Lycopodiaceae</taxon>
        <taxon>Lycopodioideae</taxon>
        <taxon>Diphasiastrum</taxon>
    </lineage>
</organism>
<accession>A0ACC2EJ21</accession>
<protein>
    <submittedName>
        <fullName evidence="1">Uncharacterized protein</fullName>
    </submittedName>
</protein>